<name>A0A100VZP7_9MYCO</name>
<dbReference type="PANTHER" id="PTHR30629">
    <property type="entry name" value="PROPHAGE INTEGRASE"/>
    <property type="match status" value="1"/>
</dbReference>
<dbReference type="Pfam" id="PF00589">
    <property type="entry name" value="Phage_integrase"/>
    <property type="match status" value="1"/>
</dbReference>
<feature type="domain" description="Core-binding (CB)" evidence="8">
    <location>
        <begin position="80"/>
        <end position="169"/>
    </location>
</feature>
<feature type="region of interest" description="Disordered" evidence="6">
    <location>
        <begin position="322"/>
        <end position="345"/>
    </location>
</feature>
<reference evidence="10" key="2">
    <citation type="submission" date="2016-02" db="EMBL/GenBank/DDBJ databases">
        <title>Draft genome sequence of five rapidly growing Mycobacterium species.</title>
        <authorList>
            <person name="Katahira K."/>
            <person name="Gotou Y."/>
            <person name="Iida K."/>
            <person name="Ogura Y."/>
            <person name="Hayashi T."/>
        </authorList>
    </citation>
    <scope>NUCLEOTIDE SEQUENCE [LARGE SCALE GENOMIC DNA]</scope>
    <source>
        <strain evidence="10">JCM15654</strain>
    </source>
</reference>
<dbReference type="Pfam" id="PF22022">
    <property type="entry name" value="Phage_int_M"/>
    <property type="match status" value="1"/>
</dbReference>
<evidence type="ECO:0000256" key="1">
    <source>
        <dbReference type="ARBA" id="ARBA00008857"/>
    </source>
</evidence>
<keyword evidence="4" id="KW-0233">DNA recombination</keyword>
<dbReference type="InterPro" id="IPR010998">
    <property type="entry name" value="Integrase_recombinase_N"/>
</dbReference>
<dbReference type="InterPro" id="IPR050808">
    <property type="entry name" value="Phage_Integrase"/>
</dbReference>
<keyword evidence="2" id="KW-0229">DNA integration</keyword>
<dbReference type="PROSITE" id="PS51900">
    <property type="entry name" value="CB"/>
    <property type="match status" value="1"/>
</dbReference>
<evidence type="ECO:0000256" key="5">
    <source>
        <dbReference type="PROSITE-ProRule" id="PRU01248"/>
    </source>
</evidence>
<dbReference type="InterPro" id="IPR053876">
    <property type="entry name" value="Phage_int_M"/>
</dbReference>
<dbReference type="AlphaFoldDB" id="A0A100VZP7"/>
<sequence>MSDLWKNKDGTPSKRATGPWAEGRGKPQGIGKRWRGWYVGDDGKPRTKDCRTEAEAEAWSNTERGKVVTNVWVSPDVGTDTFRAVAEEWFKIKQGAQRKPKTLVGYRSILDTLVLPKWGDTPIKEISYGGLSSWIASLSVDGSVAGTALSASRIRQTHQLMGAVFKYAVKAGLASKNIAAEISPRNDLPEAPETEQHYLTHAQLIQLASETGRFETMTLVLGYCGLRFGEASALRRKDIGNKEITVRNSATYVQGQGIVETATKTKRTRRVPVPAPVWERLKAELPADADAFVFPSRKRGHLPLGEYRWAFDNAVKAAQAAAEAKREEETATTGEASTPSFPTITPHDLRHTCASLAISAGANVKVIQHMLGHATASMTLDLYGHLMSDDLAGVAEALGEAMKAAQKAA</sequence>
<proteinExistence type="inferred from homology"/>
<comment type="similarity">
    <text evidence="1">Belongs to the 'phage' integrase family.</text>
</comment>
<comment type="caution">
    <text evidence="9">The sequence shown here is derived from an EMBL/GenBank/DDBJ whole genome shotgun (WGS) entry which is preliminary data.</text>
</comment>
<dbReference type="GO" id="GO:0015074">
    <property type="term" value="P:DNA integration"/>
    <property type="evidence" value="ECO:0007669"/>
    <property type="project" value="UniProtKB-KW"/>
</dbReference>
<dbReference type="STRING" id="146020.RMCB_2982"/>
<dbReference type="InterPro" id="IPR044068">
    <property type="entry name" value="CB"/>
</dbReference>
<evidence type="ECO:0000313" key="10">
    <source>
        <dbReference type="Proteomes" id="UP000069620"/>
    </source>
</evidence>
<feature type="compositionally biased region" description="Basic and acidic residues" evidence="6">
    <location>
        <begin position="1"/>
        <end position="12"/>
    </location>
</feature>
<evidence type="ECO:0000256" key="2">
    <source>
        <dbReference type="ARBA" id="ARBA00022908"/>
    </source>
</evidence>
<evidence type="ECO:0000313" key="9">
    <source>
        <dbReference type="EMBL" id="GAS88886.1"/>
    </source>
</evidence>
<keyword evidence="3 5" id="KW-0238">DNA-binding</keyword>
<accession>A0A100VZP7</accession>
<evidence type="ECO:0000256" key="6">
    <source>
        <dbReference type="SAM" id="MobiDB-lite"/>
    </source>
</evidence>
<dbReference type="InterPro" id="IPR002104">
    <property type="entry name" value="Integrase_catalytic"/>
</dbReference>
<evidence type="ECO:0000256" key="4">
    <source>
        <dbReference type="ARBA" id="ARBA00023172"/>
    </source>
</evidence>
<evidence type="ECO:0000259" key="7">
    <source>
        <dbReference type="PROSITE" id="PS51898"/>
    </source>
</evidence>
<dbReference type="InterPro" id="IPR011010">
    <property type="entry name" value="DNA_brk_join_enz"/>
</dbReference>
<protein>
    <submittedName>
        <fullName evidence="9">Integrase</fullName>
    </submittedName>
</protein>
<keyword evidence="10" id="KW-1185">Reference proteome</keyword>
<dbReference type="GO" id="GO:0003677">
    <property type="term" value="F:DNA binding"/>
    <property type="evidence" value="ECO:0007669"/>
    <property type="project" value="UniProtKB-UniRule"/>
</dbReference>
<feature type="region of interest" description="Disordered" evidence="6">
    <location>
        <begin position="1"/>
        <end position="32"/>
    </location>
</feature>
<evidence type="ECO:0000259" key="8">
    <source>
        <dbReference type="PROSITE" id="PS51900"/>
    </source>
</evidence>
<organism evidence="9 10">
    <name type="scientific">Mycolicibacterium brisbanense</name>
    <dbReference type="NCBI Taxonomy" id="146020"/>
    <lineage>
        <taxon>Bacteria</taxon>
        <taxon>Bacillati</taxon>
        <taxon>Actinomycetota</taxon>
        <taxon>Actinomycetes</taxon>
        <taxon>Mycobacteriales</taxon>
        <taxon>Mycobacteriaceae</taxon>
        <taxon>Mycolicibacterium</taxon>
    </lineage>
</organism>
<dbReference type="GO" id="GO:0006310">
    <property type="term" value="P:DNA recombination"/>
    <property type="evidence" value="ECO:0007669"/>
    <property type="project" value="UniProtKB-KW"/>
</dbReference>
<dbReference type="Gene3D" id="1.10.443.10">
    <property type="entry name" value="Intergrase catalytic core"/>
    <property type="match status" value="1"/>
</dbReference>
<dbReference type="EMBL" id="BCSX01000024">
    <property type="protein sequence ID" value="GAS88886.1"/>
    <property type="molecule type" value="Genomic_DNA"/>
</dbReference>
<evidence type="ECO:0000256" key="3">
    <source>
        <dbReference type="ARBA" id="ARBA00023125"/>
    </source>
</evidence>
<dbReference type="PANTHER" id="PTHR30629:SF2">
    <property type="entry name" value="PROPHAGE INTEGRASE INTS-RELATED"/>
    <property type="match status" value="1"/>
</dbReference>
<dbReference type="CDD" id="cd01189">
    <property type="entry name" value="INT_ICEBs1_C_like"/>
    <property type="match status" value="1"/>
</dbReference>
<dbReference type="RefSeq" id="WP_234792114.1">
    <property type="nucleotide sequence ID" value="NZ_BCSX01000024.1"/>
</dbReference>
<dbReference type="SUPFAM" id="SSF56349">
    <property type="entry name" value="DNA breaking-rejoining enzymes"/>
    <property type="match status" value="1"/>
</dbReference>
<dbReference type="Gene3D" id="1.10.150.130">
    <property type="match status" value="1"/>
</dbReference>
<dbReference type="InterPro" id="IPR013762">
    <property type="entry name" value="Integrase-like_cat_sf"/>
</dbReference>
<dbReference type="Proteomes" id="UP000069620">
    <property type="component" value="Unassembled WGS sequence"/>
</dbReference>
<dbReference type="PROSITE" id="PS51898">
    <property type="entry name" value="TYR_RECOMBINASE"/>
    <property type="match status" value="1"/>
</dbReference>
<gene>
    <name evidence="9" type="ORF">RMCB_2982</name>
</gene>
<reference evidence="10" key="1">
    <citation type="journal article" date="2016" name="Genome Announc.">
        <title>Draft Genome Sequences of Five Rapidly Growing Mycobacterium Species, M. thermoresistibile, M. fortuitum subsp. acetamidolyticum, M. canariasense, M. brisbanense, and M. novocastrense.</title>
        <authorList>
            <person name="Katahira K."/>
            <person name="Ogura Y."/>
            <person name="Gotoh Y."/>
            <person name="Hayashi T."/>
        </authorList>
    </citation>
    <scope>NUCLEOTIDE SEQUENCE [LARGE SCALE GENOMIC DNA]</scope>
    <source>
        <strain evidence="10">JCM15654</strain>
    </source>
</reference>
<feature type="domain" description="Tyr recombinase" evidence="7">
    <location>
        <begin position="194"/>
        <end position="396"/>
    </location>
</feature>